<evidence type="ECO:0000313" key="19">
    <source>
        <dbReference type="Proteomes" id="UP000245216"/>
    </source>
</evidence>
<dbReference type="Pfam" id="PF18011">
    <property type="entry name" value="Catalase_C"/>
    <property type="match status" value="1"/>
</dbReference>
<dbReference type="Pfam" id="PF06628">
    <property type="entry name" value="Catalase-rel"/>
    <property type="match status" value="1"/>
</dbReference>
<name>A0A2U2BNT2_ALCFA</name>
<feature type="active site" evidence="12">
    <location>
        <position position="77"/>
    </location>
</feature>
<keyword evidence="10 11" id="KW-0376">Hydrogen peroxide</keyword>
<dbReference type="PIRSF" id="PIRSF038927">
    <property type="entry name" value="Catalase_clade2"/>
    <property type="match status" value="1"/>
</dbReference>
<keyword evidence="7 11" id="KW-0479">Metal-binding</keyword>
<dbReference type="SUPFAM" id="SSF52317">
    <property type="entry name" value="Class I glutamine amidotransferase-like"/>
    <property type="match status" value="1"/>
</dbReference>
<evidence type="ECO:0000256" key="10">
    <source>
        <dbReference type="ARBA" id="ARBA00023324"/>
    </source>
</evidence>
<dbReference type="RefSeq" id="WP_045930136.1">
    <property type="nucleotide sequence ID" value="NZ_CP013119.1"/>
</dbReference>
<dbReference type="SMART" id="SM01060">
    <property type="entry name" value="Catalase"/>
    <property type="match status" value="1"/>
</dbReference>
<dbReference type="InterPro" id="IPR043156">
    <property type="entry name" value="Catalase_clade2_helical"/>
</dbReference>
<dbReference type="InterPro" id="IPR010582">
    <property type="entry name" value="Catalase_immune_responsive"/>
</dbReference>
<dbReference type="SUPFAM" id="SSF56634">
    <property type="entry name" value="Heme-dependent catalase-like"/>
    <property type="match status" value="1"/>
</dbReference>
<feature type="active site" evidence="12">
    <location>
        <position position="150"/>
    </location>
</feature>
<evidence type="ECO:0000313" key="18">
    <source>
        <dbReference type="EMBL" id="PWE15649.1"/>
    </source>
</evidence>
<dbReference type="Gene3D" id="1.20.1370.20">
    <property type="match status" value="1"/>
</dbReference>
<dbReference type="InterPro" id="IPR029062">
    <property type="entry name" value="Class_I_gatase-like"/>
</dbReference>
<evidence type="ECO:0000256" key="1">
    <source>
        <dbReference type="ARBA" id="ARBA00001971"/>
    </source>
</evidence>
<dbReference type="GO" id="GO:0020037">
    <property type="term" value="F:heme binding"/>
    <property type="evidence" value="ECO:0007669"/>
    <property type="project" value="UniProtKB-UniRule"/>
</dbReference>
<evidence type="ECO:0000256" key="14">
    <source>
        <dbReference type="PIRSR" id="PIRSR038927-3"/>
    </source>
</evidence>
<comment type="similarity">
    <text evidence="3">Belongs to the catalase family. HPII subfamily.</text>
</comment>
<comment type="cofactor">
    <cofactor evidence="1 11 13">
        <name>heme</name>
        <dbReference type="ChEBI" id="CHEBI:30413"/>
    </cofactor>
</comment>
<comment type="catalytic activity">
    <reaction evidence="11 15">
        <text>2 H2O2 = O2 + 2 H2O</text>
        <dbReference type="Rhea" id="RHEA:20309"/>
        <dbReference type="ChEBI" id="CHEBI:15377"/>
        <dbReference type="ChEBI" id="CHEBI:15379"/>
        <dbReference type="ChEBI" id="CHEBI:16240"/>
        <dbReference type="EC" id="1.11.1.6"/>
    </reaction>
</comment>
<proteinExistence type="inferred from homology"/>
<feature type="binding site" evidence="14">
    <location>
        <position position="114"/>
    </location>
    <ligand>
        <name>heme</name>
        <dbReference type="ChEBI" id="CHEBI:30413"/>
    </ligand>
</feature>
<feature type="binding site" evidence="14">
    <location>
        <position position="74"/>
    </location>
    <ligand>
        <name>heme</name>
        <dbReference type="ChEBI" id="CHEBI:30413"/>
    </ligand>
</feature>
<keyword evidence="8 11" id="KW-0560">Oxidoreductase</keyword>
<dbReference type="GO" id="GO:0046872">
    <property type="term" value="F:metal ion binding"/>
    <property type="evidence" value="ECO:0007669"/>
    <property type="project" value="UniProtKB-KW"/>
</dbReference>
<dbReference type="PROSITE" id="PS51402">
    <property type="entry name" value="CATALASE_3"/>
    <property type="match status" value="1"/>
</dbReference>
<dbReference type="PROSITE" id="PS00438">
    <property type="entry name" value="CATALASE_2"/>
    <property type="match status" value="1"/>
</dbReference>
<dbReference type="Gene3D" id="2.40.180.10">
    <property type="entry name" value="Catalase core domain"/>
    <property type="match status" value="1"/>
</dbReference>
<sequence>MVTKKSAARTNQDAVGQGGELHQFGHTGLTTNHGTPISDNQNSLRFGARGPTLLEDFVLREKIFHFDHERIPERIVHARGTGAHGYFECTQAIPELTQACVFQKEGHRVPVFCRFSTVAGSKGSKDTPRDVRGFAVKFYTEQGNWDLVGNNMPVFFIQDAIKFPDLIHAVKPEADRGFPQAASAHDTFWDFVSLMPESLHTVMWLMSDRALPRSFRMMQGFGVHTFRFVNAKGKSHFVKFHWKPKQGLQSTLWDEAVKISGADSDYLRRDLYEAIQSGAFPEWELGVQVFDQEWADKQDYDVLDATKLIPEESVPVKIVGRMVLDRYPDNFFAETEQVAFLPSNIIPGIDFTDDPLLQGRLFSYLDTQKSRLGTVNFHQIPINAPRCPFSNMQRDGMMQTHVPKGRATYEPNSLDEAGESAGPRAQAHGFRSFPSTVDDGVKLRVRAESFADHYSQARLFYRSQTEVEQEHLIAGLVFELSKVQLNHVRVRVLSHMRVIDEDLAKRAAQGLGLDLPPPAKPARKPVDMTPSKALSILAQKTPVAGRMLGILVTDGADKGLLEMLLTGAQEAGVAVKLIAPQVGGVTLSDGTQLAADEKIAGAPSVLFDAVALLLTQEQASKLCNNKAAVDFVADAYGHLKAIGHNGAAQPLLDRAGVSVDKGVFVIKTGDDLLGKVASRFWERRHQVDGMA</sequence>
<dbReference type="GO" id="GO:0005829">
    <property type="term" value="C:cytosol"/>
    <property type="evidence" value="ECO:0007669"/>
    <property type="project" value="TreeGrafter"/>
</dbReference>
<dbReference type="EMBL" id="QEXO01000001">
    <property type="protein sequence ID" value="PWE15649.1"/>
    <property type="molecule type" value="Genomic_DNA"/>
</dbReference>
<evidence type="ECO:0000256" key="6">
    <source>
        <dbReference type="ARBA" id="ARBA00022617"/>
    </source>
</evidence>
<feature type="domain" description="Catalase core" evidence="17">
    <location>
        <begin position="30"/>
        <end position="418"/>
    </location>
</feature>
<evidence type="ECO:0000256" key="15">
    <source>
        <dbReference type="RuleBase" id="RU000498"/>
    </source>
</evidence>
<comment type="function">
    <text evidence="2 11">Decomposes hydrogen peroxide into water and oxygen; serves to protect cells from the toxic effects of hydrogen peroxide.</text>
</comment>
<dbReference type="InterPro" id="IPR002226">
    <property type="entry name" value="Catalase_haem_BS"/>
</dbReference>
<evidence type="ECO:0000256" key="2">
    <source>
        <dbReference type="ARBA" id="ARBA00002974"/>
    </source>
</evidence>
<evidence type="ECO:0000256" key="16">
    <source>
        <dbReference type="SAM" id="MobiDB-lite"/>
    </source>
</evidence>
<protein>
    <recommendedName>
        <fullName evidence="4 11">Catalase</fullName>
        <ecNumber evidence="4 11">1.11.1.6</ecNumber>
    </recommendedName>
</protein>
<keyword evidence="9 11" id="KW-0408">Iron</keyword>
<accession>A0A2U2BNT2</accession>
<evidence type="ECO:0000256" key="11">
    <source>
        <dbReference type="PIRNR" id="PIRNR038927"/>
    </source>
</evidence>
<evidence type="ECO:0000256" key="5">
    <source>
        <dbReference type="ARBA" id="ARBA00022559"/>
    </source>
</evidence>
<dbReference type="EC" id="1.11.1.6" evidence="4 11"/>
<dbReference type="GO" id="GO:0042744">
    <property type="term" value="P:hydrogen peroxide catabolic process"/>
    <property type="evidence" value="ECO:0007669"/>
    <property type="project" value="UniProtKB-UniRule"/>
</dbReference>
<dbReference type="Gene3D" id="3.40.50.880">
    <property type="match status" value="1"/>
</dbReference>
<reference evidence="18 19" key="1">
    <citation type="submission" date="2018-05" db="EMBL/GenBank/DDBJ databases">
        <title>Genome Sequence of an Efficient Indole-Degrading Bacterium, Alcaligenes sp.YBY.</title>
        <authorList>
            <person name="Yang B."/>
        </authorList>
    </citation>
    <scope>NUCLEOTIDE SEQUENCE [LARGE SCALE GENOMIC DNA]</scope>
    <source>
        <strain evidence="18 19">YBY</strain>
    </source>
</reference>
<evidence type="ECO:0000256" key="3">
    <source>
        <dbReference type="ARBA" id="ARBA00010660"/>
    </source>
</evidence>
<dbReference type="InterPro" id="IPR024712">
    <property type="entry name" value="Catalase_clade2"/>
</dbReference>
<dbReference type="FunFam" id="2.40.180.10:FF:000003">
    <property type="entry name" value="Catalase"/>
    <property type="match status" value="1"/>
</dbReference>
<evidence type="ECO:0000256" key="13">
    <source>
        <dbReference type="PIRSR" id="PIRSR038927-2"/>
    </source>
</evidence>
<dbReference type="Proteomes" id="UP000245216">
    <property type="component" value="Unassembled WGS sequence"/>
</dbReference>
<evidence type="ECO:0000256" key="7">
    <source>
        <dbReference type="ARBA" id="ARBA00022723"/>
    </source>
</evidence>
<evidence type="ECO:0000256" key="8">
    <source>
        <dbReference type="ARBA" id="ARBA00023002"/>
    </source>
</evidence>
<dbReference type="AlphaFoldDB" id="A0A2U2BNT2"/>
<dbReference type="PRINTS" id="PR00067">
    <property type="entry name" value="CATALASE"/>
</dbReference>
<evidence type="ECO:0000256" key="12">
    <source>
        <dbReference type="PIRSR" id="PIRSR038927-1"/>
    </source>
</evidence>
<dbReference type="InterPro" id="IPR018028">
    <property type="entry name" value="Catalase"/>
</dbReference>
<organism evidence="18 19">
    <name type="scientific">Alcaligenes faecalis</name>
    <dbReference type="NCBI Taxonomy" id="511"/>
    <lineage>
        <taxon>Bacteria</taxon>
        <taxon>Pseudomonadati</taxon>
        <taxon>Pseudomonadota</taxon>
        <taxon>Betaproteobacteria</taxon>
        <taxon>Burkholderiales</taxon>
        <taxon>Alcaligenaceae</taxon>
        <taxon>Alcaligenes</taxon>
    </lineage>
</organism>
<reference evidence="18 19" key="2">
    <citation type="submission" date="2018-05" db="EMBL/GenBank/DDBJ databases">
        <authorList>
            <person name="Lanie J.A."/>
            <person name="Ng W.-L."/>
            <person name="Kazmierczak K.M."/>
            <person name="Andrzejewski T.M."/>
            <person name="Davidsen T.M."/>
            <person name="Wayne K.J."/>
            <person name="Tettelin H."/>
            <person name="Glass J.I."/>
            <person name="Rusch D."/>
            <person name="Podicherti R."/>
            <person name="Tsui H.-C.T."/>
            <person name="Winkler M.E."/>
        </authorList>
    </citation>
    <scope>NUCLEOTIDE SEQUENCE [LARGE SCALE GENOMIC DNA]</scope>
    <source>
        <strain evidence="18 19">YBY</strain>
    </source>
</reference>
<dbReference type="InterPro" id="IPR020835">
    <property type="entry name" value="Catalase_sf"/>
</dbReference>
<feature type="binding site" description="axial binding residue" evidence="13">
    <location>
        <position position="364"/>
    </location>
    <ligand>
        <name>heme</name>
        <dbReference type="ChEBI" id="CHEBI:30413"/>
    </ligand>
    <ligandPart>
        <name>Fe</name>
        <dbReference type="ChEBI" id="CHEBI:18248"/>
    </ligandPart>
</feature>
<feature type="region of interest" description="Disordered" evidence="16">
    <location>
        <begin position="407"/>
        <end position="431"/>
    </location>
</feature>
<keyword evidence="6 11" id="KW-0349">Heme</keyword>
<dbReference type="GeneID" id="29370174"/>
<dbReference type="CDD" id="cd03132">
    <property type="entry name" value="GATase1_catalase"/>
    <property type="match status" value="1"/>
</dbReference>
<evidence type="ECO:0000259" key="17">
    <source>
        <dbReference type="SMART" id="SM01060"/>
    </source>
</evidence>
<feature type="region of interest" description="Disordered" evidence="16">
    <location>
        <begin position="1"/>
        <end position="22"/>
    </location>
</feature>
<evidence type="ECO:0000256" key="4">
    <source>
        <dbReference type="ARBA" id="ARBA00012314"/>
    </source>
</evidence>
<dbReference type="GO" id="GO:0006979">
    <property type="term" value="P:response to oxidative stress"/>
    <property type="evidence" value="ECO:0007669"/>
    <property type="project" value="InterPro"/>
</dbReference>
<gene>
    <name evidence="18" type="ORF">DF183_02645</name>
</gene>
<dbReference type="InterPro" id="IPR011614">
    <property type="entry name" value="Catalase_core"/>
</dbReference>
<dbReference type="Pfam" id="PF00199">
    <property type="entry name" value="Catalase"/>
    <property type="match status" value="1"/>
</dbReference>
<dbReference type="PANTHER" id="PTHR42821">
    <property type="entry name" value="CATALASE"/>
    <property type="match status" value="1"/>
</dbReference>
<feature type="binding site" evidence="14">
    <location>
        <position position="371"/>
    </location>
    <ligand>
        <name>heme</name>
        <dbReference type="ChEBI" id="CHEBI:30413"/>
    </ligand>
</feature>
<dbReference type="InterPro" id="IPR024708">
    <property type="entry name" value="Catalase_AS"/>
</dbReference>
<feature type="binding site" evidence="14">
    <location>
        <position position="360"/>
    </location>
    <ligand>
        <name>heme</name>
        <dbReference type="ChEBI" id="CHEBI:30413"/>
    </ligand>
</feature>
<dbReference type="PANTHER" id="PTHR42821:SF1">
    <property type="entry name" value="CATALASE-B"/>
    <property type="match status" value="1"/>
</dbReference>
<keyword evidence="5 11" id="KW-0575">Peroxidase</keyword>
<comment type="caution">
    <text evidence="18">The sequence shown here is derived from an EMBL/GenBank/DDBJ whole genome shotgun (WGS) entry which is preliminary data.</text>
</comment>
<dbReference type="GO" id="GO:0004096">
    <property type="term" value="F:catalase activity"/>
    <property type="evidence" value="ECO:0007669"/>
    <property type="project" value="UniProtKB-UniRule"/>
</dbReference>
<dbReference type="KEGG" id="afa:UZ73_02455"/>
<feature type="binding site" evidence="14">
    <location>
        <position position="163"/>
    </location>
    <ligand>
        <name>heme</name>
        <dbReference type="ChEBI" id="CHEBI:30413"/>
    </ligand>
</feature>
<dbReference type="InterPro" id="IPR041399">
    <property type="entry name" value="Catalase_large_C"/>
</dbReference>
<evidence type="ECO:0000256" key="9">
    <source>
        <dbReference type="ARBA" id="ARBA00023004"/>
    </source>
</evidence>
<dbReference type="PROSITE" id="PS00437">
    <property type="entry name" value="CATALASE_1"/>
    <property type="match status" value="1"/>
</dbReference>
<dbReference type="STRING" id="511.UZ73_02455"/>